<dbReference type="PANTHER" id="PTHR30304">
    <property type="entry name" value="D-TAGATOSE-1,6-BISPHOSPHATE ALDOLASE"/>
    <property type="match status" value="1"/>
</dbReference>
<dbReference type="Proteomes" id="UP001060164">
    <property type="component" value="Chromosome"/>
</dbReference>
<evidence type="ECO:0000313" key="2">
    <source>
        <dbReference type="EMBL" id="UWP58602.1"/>
    </source>
</evidence>
<dbReference type="EMBL" id="CP102290">
    <property type="protein sequence ID" value="UWP58602.1"/>
    <property type="molecule type" value="Genomic_DNA"/>
</dbReference>
<dbReference type="PIRSF" id="PIRSF001359">
    <property type="entry name" value="F_bP_aldolase_II"/>
    <property type="match status" value="1"/>
</dbReference>
<dbReference type="SUPFAM" id="SSF51569">
    <property type="entry name" value="Aldolase"/>
    <property type="match status" value="1"/>
</dbReference>
<organism evidence="2 3">
    <name type="scientific">Ruminococcus gauvreauii</name>
    <dbReference type="NCBI Taxonomy" id="438033"/>
    <lineage>
        <taxon>Bacteria</taxon>
        <taxon>Bacillati</taxon>
        <taxon>Bacillota</taxon>
        <taxon>Clostridia</taxon>
        <taxon>Eubacteriales</taxon>
        <taxon>Oscillospiraceae</taxon>
        <taxon>Ruminococcus</taxon>
    </lineage>
</organism>
<name>A0ABY5VE63_9FIRM</name>
<dbReference type="Pfam" id="PF01116">
    <property type="entry name" value="F_bP_aldolase"/>
    <property type="match status" value="1"/>
</dbReference>
<dbReference type="GO" id="GO:0004332">
    <property type="term" value="F:fructose-bisphosphate aldolase activity"/>
    <property type="evidence" value="ECO:0007669"/>
    <property type="project" value="UniProtKB-EC"/>
</dbReference>
<proteinExistence type="predicted"/>
<accession>A0ABY5VE63</accession>
<dbReference type="InterPro" id="IPR000771">
    <property type="entry name" value="FBA_II"/>
</dbReference>
<keyword evidence="3" id="KW-1185">Reference proteome</keyword>
<keyword evidence="2" id="KW-0456">Lyase</keyword>
<comment type="cofactor">
    <cofactor evidence="1">
        <name>Zn(2+)</name>
        <dbReference type="ChEBI" id="CHEBI:29105"/>
    </cofactor>
</comment>
<dbReference type="Gene3D" id="3.20.20.70">
    <property type="entry name" value="Aldolase class I"/>
    <property type="match status" value="1"/>
</dbReference>
<evidence type="ECO:0000256" key="1">
    <source>
        <dbReference type="ARBA" id="ARBA00001947"/>
    </source>
</evidence>
<dbReference type="InterPro" id="IPR050246">
    <property type="entry name" value="Class_II_FBP_aldolase"/>
</dbReference>
<sequence length="276" mass="30572">MRWDRDYVKEAADSGKVIPGFNIFGYEDALAVTHAAEKAGCPVLLMVNRGAGDAMDVECWGKLLSSIAQRAAVPIGVHLDHCSDTGTIRRAVDSGFSSVMYDGSKFSFEKNREITQQMAEYAHARGALLEAELGQVPYSDLGETDILYTSPEEAAGMSSETEADWLAVSVGNVHRLADRTAPIDFSVLHQIQKACRLPLVIHGSSGICSADIKRMKNKRIGKMNFGTVLRKAFSDALRKELREHPEEFDRLKLFAYPAVRVEQEAYQIISMLQEEK</sequence>
<protein>
    <submittedName>
        <fullName evidence="2">Class II fructose-bisphosphate aldolase</fullName>
        <ecNumber evidence="2">4.1.2.13</ecNumber>
    </submittedName>
</protein>
<reference evidence="2" key="1">
    <citation type="journal article" date="2022" name="Cell">
        <title>Design, construction, and in vivo augmentation of a complex gut microbiome.</title>
        <authorList>
            <person name="Cheng A.G."/>
            <person name="Ho P.Y."/>
            <person name="Aranda-Diaz A."/>
            <person name="Jain S."/>
            <person name="Yu F.B."/>
            <person name="Meng X."/>
            <person name="Wang M."/>
            <person name="Iakiviak M."/>
            <person name="Nagashima K."/>
            <person name="Zhao A."/>
            <person name="Murugkar P."/>
            <person name="Patil A."/>
            <person name="Atabakhsh K."/>
            <person name="Weakley A."/>
            <person name="Yan J."/>
            <person name="Brumbaugh A.R."/>
            <person name="Higginbottom S."/>
            <person name="Dimas A."/>
            <person name="Shiver A.L."/>
            <person name="Deutschbauer A."/>
            <person name="Neff N."/>
            <person name="Sonnenburg J.L."/>
            <person name="Huang K.C."/>
            <person name="Fischbach M.A."/>
        </authorList>
    </citation>
    <scope>NUCLEOTIDE SEQUENCE</scope>
    <source>
        <strain evidence="2">DSM 19829</strain>
    </source>
</reference>
<dbReference type="InterPro" id="IPR013785">
    <property type="entry name" value="Aldolase_TIM"/>
</dbReference>
<dbReference type="EC" id="4.1.2.13" evidence="2"/>
<dbReference type="RefSeq" id="WP_028529357.1">
    <property type="nucleotide sequence ID" value="NZ_CABLBR010000023.1"/>
</dbReference>
<gene>
    <name evidence="2" type="ORF">NQ502_14635</name>
</gene>
<dbReference type="PANTHER" id="PTHR30304:SF0">
    <property type="entry name" value="D-TAGATOSE-1,6-BISPHOSPHATE ALDOLASE SUBUNIT GATY-RELATED"/>
    <property type="match status" value="1"/>
</dbReference>
<evidence type="ECO:0000313" key="3">
    <source>
        <dbReference type="Proteomes" id="UP001060164"/>
    </source>
</evidence>